<dbReference type="InterPro" id="IPR013325">
    <property type="entry name" value="RNA_pol_sigma_r2"/>
</dbReference>
<organism evidence="8 9">
    <name type="scientific">Pseudobutyrivibrio xylanivorans</name>
    <dbReference type="NCBI Taxonomy" id="185007"/>
    <lineage>
        <taxon>Bacteria</taxon>
        <taxon>Bacillati</taxon>
        <taxon>Bacillota</taxon>
        <taxon>Clostridia</taxon>
        <taxon>Lachnospirales</taxon>
        <taxon>Lachnospiraceae</taxon>
        <taxon>Pseudobutyrivibrio</taxon>
    </lineage>
</organism>
<gene>
    <name evidence="8" type="ORF">SAMN02910350_02020</name>
</gene>
<dbReference type="InterPro" id="IPR014284">
    <property type="entry name" value="RNA_pol_sigma-70_dom"/>
</dbReference>
<proteinExistence type="inferred from homology"/>
<evidence type="ECO:0000256" key="2">
    <source>
        <dbReference type="ARBA" id="ARBA00023015"/>
    </source>
</evidence>
<comment type="similarity">
    <text evidence="1">Belongs to the sigma-70 factor family. ECF subfamily.</text>
</comment>
<feature type="domain" description="RNA polymerase sigma factor 70 region 4 type 2" evidence="7">
    <location>
        <begin position="124"/>
        <end position="175"/>
    </location>
</feature>
<evidence type="ECO:0000313" key="9">
    <source>
        <dbReference type="Proteomes" id="UP000199428"/>
    </source>
</evidence>
<dbReference type="GO" id="GO:0016987">
    <property type="term" value="F:sigma factor activity"/>
    <property type="evidence" value="ECO:0007669"/>
    <property type="project" value="UniProtKB-KW"/>
</dbReference>
<dbReference type="SUPFAM" id="SSF88659">
    <property type="entry name" value="Sigma3 and sigma4 domains of RNA polymerase sigma factors"/>
    <property type="match status" value="1"/>
</dbReference>
<dbReference type="Gene3D" id="1.10.1740.10">
    <property type="match status" value="1"/>
</dbReference>
<dbReference type="Proteomes" id="UP000199428">
    <property type="component" value="Unassembled WGS sequence"/>
</dbReference>
<sequence length="187" mass="21804">MRDEEIIELYFKRNERAIEETDNKYGNYLASIAGNILRCDEDVEETLDDTYMRAWKRIPPTRPQILRIFLGKITRNIAFNRYENMTAKKRGGGEIEAVLDELEECIPDSNDVEQTILGSELSLIIRDFVNELPERDACIFACRYFYTEDVKTIASKYNMSANNVSVILSRLREKLQRRLVKEGYLAS</sequence>
<dbReference type="PANTHER" id="PTHR43133">
    <property type="entry name" value="RNA POLYMERASE ECF-TYPE SIGMA FACTO"/>
    <property type="match status" value="1"/>
</dbReference>
<keyword evidence="3" id="KW-0731">Sigma factor</keyword>
<keyword evidence="2" id="KW-0805">Transcription regulation</keyword>
<protein>
    <submittedName>
        <fullName evidence="8">RNA polymerase sigma-70 factor, ECF subfamily</fullName>
    </submittedName>
</protein>
<keyword evidence="5" id="KW-0804">Transcription</keyword>
<dbReference type="SUPFAM" id="SSF88946">
    <property type="entry name" value="Sigma2 domain of RNA polymerase sigma factors"/>
    <property type="match status" value="1"/>
</dbReference>
<dbReference type="AlphaFoldDB" id="A0A1G5S259"/>
<keyword evidence="4" id="KW-0238">DNA-binding</keyword>
<reference evidence="8 9" key="1">
    <citation type="submission" date="2016-10" db="EMBL/GenBank/DDBJ databases">
        <authorList>
            <person name="de Groot N.N."/>
        </authorList>
    </citation>
    <scope>NUCLEOTIDE SEQUENCE [LARGE SCALE GENOMIC DNA]</scope>
    <source>
        <strain evidence="8 9">DSM 10317</strain>
    </source>
</reference>
<evidence type="ECO:0000313" key="8">
    <source>
        <dbReference type="EMBL" id="SCZ79920.1"/>
    </source>
</evidence>
<evidence type="ECO:0000256" key="5">
    <source>
        <dbReference type="ARBA" id="ARBA00023163"/>
    </source>
</evidence>
<evidence type="ECO:0000259" key="6">
    <source>
        <dbReference type="Pfam" id="PF04542"/>
    </source>
</evidence>
<dbReference type="Gene3D" id="1.20.140.160">
    <property type="match status" value="1"/>
</dbReference>
<dbReference type="Pfam" id="PF08281">
    <property type="entry name" value="Sigma70_r4_2"/>
    <property type="match status" value="1"/>
</dbReference>
<dbReference type="InterPro" id="IPR013324">
    <property type="entry name" value="RNA_pol_sigma_r3/r4-like"/>
</dbReference>
<dbReference type="EMBL" id="FMWK01000011">
    <property type="protein sequence ID" value="SCZ79920.1"/>
    <property type="molecule type" value="Genomic_DNA"/>
</dbReference>
<evidence type="ECO:0000256" key="3">
    <source>
        <dbReference type="ARBA" id="ARBA00023082"/>
    </source>
</evidence>
<accession>A0A1G5S259</accession>
<dbReference type="GO" id="GO:0006352">
    <property type="term" value="P:DNA-templated transcription initiation"/>
    <property type="evidence" value="ECO:0007669"/>
    <property type="project" value="InterPro"/>
</dbReference>
<dbReference type="Pfam" id="PF04542">
    <property type="entry name" value="Sigma70_r2"/>
    <property type="match status" value="1"/>
</dbReference>
<dbReference type="NCBIfam" id="TIGR02937">
    <property type="entry name" value="sigma70-ECF"/>
    <property type="match status" value="1"/>
</dbReference>
<dbReference type="InterPro" id="IPR007627">
    <property type="entry name" value="RNA_pol_sigma70_r2"/>
</dbReference>
<dbReference type="InterPro" id="IPR039425">
    <property type="entry name" value="RNA_pol_sigma-70-like"/>
</dbReference>
<dbReference type="PANTHER" id="PTHR43133:SF8">
    <property type="entry name" value="RNA POLYMERASE SIGMA FACTOR HI_1459-RELATED"/>
    <property type="match status" value="1"/>
</dbReference>
<evidence type="ECO:0000256" key="1">
    <source>
        <dbReference type="ARBA" id="ARBA00010641"/>
    </source>
</evidence>
<evidence type="ECO:0000259" key="7">
    <source>
        <dbReference type="Pfam" id="PF08281"/>
    </source>
</evidence>
<name>A0A1G5S259_PSEXY</name>
<dbReference type="GO" id="GO:0003677">
    <property type="term" value="F:DNA binding"/>
    <property type="evidence" value="ECO:0007669"/>
    <property type="project" value="UniProtKB-KW"/>
</dbReference>
<dbReference type="InterPro" id="IPR013249">
    <property type="entry name" value="RNA_pol_sigma70_r4_t2"/>
</dbReference>
<dbReference type="RefSeq" id="WP_028247761.1">
    <property type="nucleotide sequence ID" value="NZ_FMWK01000011.1"/>
</dbReference>
<evidence type="ECO:0000256" key="4">
    <source>
        <dbReference type="ARBA" id="ARBA00023125"/>
    </source>
</evidence>
<feature type="domain" description="RNA polymerase sigma-70 region 2" evidence="6">
    <location>
        <begin position="24"/>
        <end position="82"/>
    </location>
</feature>